<dbReference type="AlphaFoldDB" id="A0A1T4SCI5"/>
<dbReference type="STRING" id="64969.SAMN02745127_02931"/>
<evidence type="ECO:0000256" key="1">
    <source>
        <dbReference type="SAM" id="MobiDB-lite"/>
    </source>
</evidence>
<name>A0A1T4SCI5_9GAMM</name>
<feature type="region of interest" description="Disordered" evidence="1">
    <location>
        <begin position="259"/>
        <end position="300"/>
    </location>
</feature>
<dbReference type="InterPro" id="IPR013216">
    <property type="entry name" value="Methyltransf_11"/>
</dbReference>
<reference evidence="3 4" key="1">
    <citation type="submission" date="2017-01" db="EMBL/GenBank/DDBJ databases">
        <title>Genome Sequencing of a Marine Spirillum, Oceanospirillum multiglobuliferum ATCC 33336, from Japan.</title>
        <authorList>
            <person name="Carney J.G."/>
            <person name="Trachtenberg A.M."/>
            <person name="Rheaume B.A."/>
            <person name="Linnane J.D."/>
            <person name="Pitts N.L."/>
            <person name="Mykles D.L."/>
            <person name="Maclea K.S."/>
        </authorList>
    </citation>
    <scope>NUCLEOTIDE SEQUENCE [LARGE SCALE GENOMIC DNA]</scope>
    <source>
        <strain evidence="3 4">ATCC 33336</strain>
    </source>
</reference>
<evidence type="ECO:0000259" key="2">
    <source>
        <dbReference type="Pfam" id="PF08241"/>
    </source>
</evidence>
<gene>
    <name evidence="3" type="ORF">BTE48_11235</name>
</gene>
<sequence>MGMLNKSLGAQVKYRGFRKDRRHLGAFQDGLEYWWRQPLGRAVFEAQEQRLEPFLAKTFGYHYLQMGISPHVSLTHLSPIKHSMLWSPKLISSPAESILVADAHALPLPDDSVDVVLVHHLLDFVDNPHQVLREAARVTQHKGHLIIIGFNPTGFWGGCRFIPWKKSVPWGGRFIGLKRLNDWLTLLDYRIEDIETVFLRPAINNSRWLQRTQWLESVGFLGHFGASYIVWAKKQAGCATPIRRKWQEQFISGVVPSASTKGASKGISRTLSTVQPPDSDLELRHFTSSHNTRKKAKVSV</sequence>
<dbReference type="Gene3D" id="3.40.50.150">
    <property type="entry name" value="Vaccinia Virus protein VP39"/>
    <property type="match status" value="1"/>
</dbReference>
<dbReference type="CDD" id="cd02440">
    <property type="entry name" value="AdoMet_MTases"/>
    <property type="match status" value="1"/>
</dbReference>
<organism evidence="3 4">
    <name type="scientific">Oceanospirillum multiglobuliferum</name>
    <dbReference type="NCBI Taxonomy" id="64969"/>
    <lineage>
        <taxon>Bacteria</taxon>
        <taxon>Pseudomonadati</taxon>
        <taxon>Pseudomonadota</taxon>
        <taxon>Gammaproteobacteria</taxon>
        <taxon>Oceanospirillales</taxon>
        <taxon>Oceanospirillaceae</taxon>
        <taxon>Oceanospirillum</taxon>
    </lineage>
</organism>
<proteinExistence type="predicted"/>
<keyword evidence="4" id="KW-1185">Reference proteome</keyword>
<comment type="caution">
    <text evidence="3">The sequence shown here is derived from an EMBL/GenBank/DDBJ whole genome shotgun (WGS) entry which is preliminary data.</text>
</comment>
<feature type="compositionally biased region" description="Polar residues" evidence="1">
    <location>
        <begin position="259"/>
        <end position="276"/>
    </location>
</feature>
<dbReference type="SUPFAM" id="SSF53335">
    <property type="entry name" value="S-adenosyl-L-methionine-dependent methyltransferases"/>
    <property type="match status" value="1"/>
</dbReference>
<dbReference type="GO" id="GO:0008757">
    <property type="term" value="F:S-adenosylmethionine-dependent methyltransferase activity"/>
    <property type="evidence" value="ECO:0007669"/>
    <property type="project" value="InterPro"/>
</dbReference>
<accession>A0A1T4SCI5</accession>
<dbReference type="InterPro" id="IPR029063">
    <property type="entry name" value="SAM-dependent_MTases_sf"/>
</dbReference>
<dbReference type="Proteomes" id="UP000191418">
    <property type="component" value="Unassembled WGS sequence"/>
</dbReference>
<feature type="domain" description="Methyltransferase type 11" evidence="2">
    <location>
        <begin position="97"/>
        <end position="147"/>
    </location>
</feature>
<evidence type="ECO:0000313" key="3">
    <source>
        <dbReference type="EMBL" id="OPX55043.1"/>
    </source>
</evidence>
<feature type="compositionally biased region" description="Basic residues" evidence="1">
    <location>
        <begin position="291"/>
        <end position="300"/>
    </location>
</feature>
<evidence type="ECO:0000313" key="4">
    <source>
        <dbReference type="Proteomes" id="UP000191418"/>
    </source>
</evidence>
<dbReference type="EMBL" id="MTSM01000014">
    <property type="protein sequence ID" value="OPX55043.1"/>
    <property type="molecule type" value="Genomic_DNA"/>
</dbReference>
<dbReference type="Pfam" id="PF08241">
    <property type="entry name" value="Methyltransf_11"/>
    <property type="match status" value="1"/>
</dbReference>
<protein>
    <recommendedName>
        <fullName evidence="2">Methyltransferase type 11 domain-containing protein</fullName>
    </recommendedName>
</protein>